<feature type="transmembrane region" description="Helical" evidence="21">
    <location>
        <begin position="470"/>
        <end position="489"/>
    </location>
</feature>
<comment type="similarity">
    <text evidence="4">Belongs to the polycystin family.</text>
</comment>
<feature type="disulfide bond" evidence="19">
    <location>
        <begin position="195"/>
        <end position="208"/>
    </location>
</feature>
<dbReference type="EMBL" id="CAJNOQ010000287">
    <property type="protein sequence ID" value="CAF0782686.1"/>
    <property type="molecule type" value="Genomic_DNA"/>
</dbReference>
<keyword evidence="16 18" id="KW-0407">Ion channel</keyword>
<dbReference type="PANTHER" id="PTHR10877">
    <property type="entry name" value="POLYCYSTIN FAMILY MEMBER"/>
    <property type="match status" value="1"/>
</dbReference>
<evidence type="ECO:0000313" key="25">
    <source>
        <dbReference type="EMBL" id="CAF3566161.1"/>
    </source>
</evidence>
<dbReference type="Proteomes" id="UP000663829">
    <property type="component" value="Unassembled WGS sequence"/>
</dbReference>
<evidence type="ECO:0000256" key="5">
    <source>
        <dbReference type="ARBA" id="ARBA00022448"/>
    </source>
</evidence>
<sequence>MFAGPRLNDQDHAPAGMDSELYIDGALHVDGVSVDRQQKRQIQKHQNPCEQLLRVLRKLWATQQTENIDREKNKDRYVRTTLRELGVYIAFIVVLSIITFGMITTNMYYLTTMMNNLFIGPTLVDSTTNLTGPSFETLNKMEDFWPYMEDIGIPGLFSETWYNNNPVRDYGYLLYDNKLLGVAQLRQKKVRNNSCSVAADFKQEIKFCYSTYAPGLEDKYSFGPCENIPTGNCSNSSFEYSSKNQLFSLNTEGLVSVYDDGGFIQTLDDTQEKSLEILSYLKANLWLTRGTRAVFLDFTIYNANINLFCQIRLIFEFPAVGGMLTSSVFRAVKLIRYVTVFDYFIMACEILFVLFVLYYTIEEIIEISNLKMAYFKSIWSCLDIIIILMSYVCIIFNIYRQFQVNNLLDNLLLKQDQFNDFNFLCYWQWQYNNIVGVCVFLAWIKIFKYISFNKTMTQLSETLSKCARDISGFAVMFFIIFFAYAQLGYLTFGTQVNGFRAFQYSVYTLFLTIMGIFDFHSLQQAHRVLGPLFFLSYVFFVFFVLLNMFLAIINDTYAEVKEELRNAKNEFEISDYVKQGYAKMRDRLKLKHDRISDIRKALSMADLNRDKRLEFDEWRTELKSRGYAEEEIENMFAKYDSNGDRVLDEHEQRALANDLLRQNDEILREMEELNQTTKKNVPVNNVNEEENERIPSAPRLQAHDVSFDEYNALAQRLDTMEKAVGTVLTRVDAVATKMHVLEKDHVNEQNQLKSNLNSFDDESDSPRAASGKDLQFNPGQSHA</sequence>
<evidence type="ECO:0000256" key="9">
    <source>
        <dbReference type="ARBA" id="ARBA00022989"/>
    </source>
</evidence>
<evidence type="ECO:0000256" key="20">
    <source>
        <dbReference type="SAM" id="MobiDB-lite"/>
    </source>
</evidence>
<dbReference type="EMBL" id="CAJNOK010001617">
    <property type="protein sequence ID" value="CAF0821307.1"/>
    <property type="molecule type" value="Genomic_DNA"/>
</dbReference>
<dbReference type="FunFam" id="1.10.287.70:FF:000055">
    <property type="entry name" value="Polycystic kidney disease 2-like 1"/>
    <property type="match status" value="1"/>
</dbReference>
<evidence type="ECO:0000259" key="22">
    <source>
        <dbReference type="PROSITE" id="PS50222"/>
    </source>
</evidence>
<feature type="binding site" evidence="18">
    <location>
        <position position="640"/>
    </location>
    <ligand>
        <name>Ca(2+)</name>
        <dbReference type="ChEBI" id="CHEBI:29108"/>
        <label>2</label>
    </ligand>
</feature>
<keyword evidence="10" id="KW-0175">Coiled coil</keyword>
<keyword evidence="7 18" id="KW-0107">Calcium channel</keyword>
<organism evidence="23 27">
    <name type="scientific">Didymodactylos carnosus</name>
    <dbReference type="NCBI Taxonomy" id="1234261"/>
    <lineage>
        <taxon>Eukaryota</taxon>
        <taxon>Metazoa</taxon>
        <taxon>Spiralia</taxon>
        <taxon>Gnathifera</taxon>
        <taxon>Rotifera</taxon>
        <taxon>Eurotatoria</taxon>
        <taxon>Bdelloidea</taxon>
        <taxon>Philodinida</taxon>
        <taxon>Philodinidae</taxon>
        <taxon>Didymodactylos</taxon>
    </lineage>
</organism>
<keyword evidence="17" id="KW-0968">Cytoplasmic vesicle</keyword>
<keyword evidence="9 21" id="KW-1133">Transmembrane helix</keyword>
<keyword evidence="27" id="KW-1185">Reference proteome</keyword>
<dbReference type="Proteomes" id="UP000682733">
    <property type="component" value="Unassembled WGS sequence"/>
</dbReference>
<evidence type="ECO:0000313" key="27">
    <source>
        <dbReference type="Proteomes" id="UP000663829"/>
    </source>
</evidence>
<dbReference type="GO" id="GO:0005509">
    <property type="term" value="F:calcium ion binding"/>
    <property type="evidence" value="ECO:0007669"/>
    <property type="project" value="InterPro"/>
</dbReference>
<feature type="transmembrane region" description="Helical" evidence="21">
    <location>
        <begin position="85"/>
        <end position="109"/>
    </location>
</feature>
<evidence type="ECO:0000313" key="26">
    <source>
        <dbReference type="EMBL" id="CAF3605608.1"/>
    </source>
</evidence>
<evidence type="ECO:0000256" key="14">
    <source>
        <dbReference type="ARBA" id="ARBA00023180"/>
    </source>
</evidence>
<keyword evidence="15" id="KW-0966">Cell projection</keyword>
<dbReference type="Proteomes" id="UP000677228">
    <property type="component" value="Unassembled WGS sequence"/>
</dbReference>
<evidence type="ECO:0000256" key="21">
    <source>
        <dbReference type="SAM" id="Phobius"/>
    </source>
</evidence>
<reference evidence="23" key="1">
    <citation type="submission" date="2021-02" db="EMBL/GenBank/DDBJ databases">
        <authorList>
            <person name="Nowell W R."/>
        </authorList>
    </citation>
    <scope>NUCLEOTIDE SEQUENCE</scope>
</reference>
<feature type="binding site" evidence="18">
    <location>
        <position position="644"/>
    </location>
    <ligand>
        <name>Ca(2+)</name>
        <dbReference type="ChEBI" id="CHEBI:29108"/>
        <label>2</label>
    </ligand>
</feature>
<feature type="domain" description="EF-hand" evidence="22">
    <location>
        <begin position="627"/>
        <end position="662"/>
    </location>
</feature>
<dbReference type="SUPFAM" id="SSF81324">
    <property type="entry name" value="Voltage-gated potassium channels"/>
    <property type="match status" value="1"/>
</dbReference>
<evidence type="ECO:0000256" key="12">
    <source>
        <dbReference type="ARBA" id="ARBA00023136"/>
    </source>
</evidence>
<dbReference type="Proteomes" id="UP000681722">
    <property type="component" value="Unassembled WGS sequence"/>
</dbReference>
<accession>A0A813REL2</accession>
<evidence type="ECO:0000256" key="3">
    <source>
        <dbReference type="ARBA" id="ARBA00004651"/>
    </source>
</evidence>
<keyword evidence="14" id="KW-0325">Glycoprotein</keyword>
<evidence type="ECO:0000256" key="7">
    <source>
        <dbReference type="ARBA" id="ARBA00022673"/>
    </source>
</evidence>
<dbReference type="Pfam" id="PF08016">
    <property type="entry name" value="PKD_channel"/>
    <property type="match status" value="1"/>
</dbReference>
<dbReference type="AlphaFoldDB" id="A0A813REL2"/>
<dbReference type="PANTHER" id="PTHR10877:SF183">
    <property type="entry name" value="AT14535P-RELATED"/>
    <property type="match status" value="1"/>
</dbReference>
<dbReference type="Gene3D" id="1.20.5.340">
    <property type="match status" value="1"/>
</dbReference>
<feature type="transmembrane region" description="Helical" evidence="21">
    <location>
        <begin position="373"/>
        <end position="399"/>
    </location>
</feature>
<evidence type="ECO:0000256" key="6">
    <source>
        <dbReference type="ARBA" id="ARBA00022475"/>
    </source>
</evidence>
<dbReference type="SMART" id="SM00054">
    <property type="entry name" value="EFh"/>
    <property type="match status" value="2"/>
</dbReference>
<evidence type="ECO:0000256" key="10">
    <source>
        <dbReference type="ARBA" id="ARBA00023054"/>
    </source>
</evidence>
<evidence type="ECO:0000313" key="24">
    <source>
        <dbReference type="EMBL" id="CAF0821307.1"/>
    </source>
</evidence>
<keyword evidence="6" id="KW-1003">Cell membrane</keyword>
<dbReference type="GO" id="GO:0050982">
    <property type="term" value="P:detection of mechanical stimulus"/>
    <property type="evidence" value="ECO:0007669"/>
    <property type="project" value="TreeGrafter"/>
</dbReference>
<evidence type="ECO:0000256" key="4">
    <source>
        <dbReference type="ARBA" id="ARBA00007200"/>
    </source>
</evidence>
<dbReference type="Gene3D" id="1.10.287.70">
    <property type="match status" value="1"/>
</dbReference>
<dbReference type="PROSITE" id="PS50222">
    <property type="entry name" value="EF_HAND_2"/>
    <property type="match status" value="1"/>
</dbReference>
<comment type="subcellular location">
    <subcellularLocation>
        <location evidence="3">Cell membrane</location>
        <topology evidence="3">Multi-pass membrane protein</topology>
    </subcellularLocation>
    <subcellularLocation>
        <location evidence="1">Cell projection</location>
        <location evidence="1">Cilium</location>
    </subcellularLocation>
    <subcellularLocation>
        <location evidence="2">Cytoplasmic vesicle</location>
    </subcellularLocation>
</comment>
<dbReference type="Gene3D" id="1.10.238.10">
    <property type="entry name" value="EF-hand"/>
    <property type="match status" value="1"/>
</dbReference>
<dbReference type="InterPro" id="IPR002048">
    <property type="entry name" value="EF_hand_dom"/>
</dbReference>
<dbReference type="GO" id="GO:0031410">
    <property type="term" value="C:cytoplasmic vesicle"/>
    <property type="evidence" value="ECO:0007669"/>
    <property type="project" value="UniProtKB-SubCell"/>
</dbReference>
<evidence type="ECO:0000256" key="13">
    <source>
        <dbReference type="ARBA" id="ARBA00023157"/>
    </source>
</evidence>
<dbReference type="GO" id="GO:0005262">
    <property type="term" value="F:calcium channel activity"/>
    <property type="evidence" value="ECO:0007669"/>
    <property type="project" value="UniProtKB-KW"/>
</dbReference>
<keyword evidence="5" id="KW-0813">Transport</keyword>
<evidence type="ECO:0000256" key="15">
    <source>
        <dbReference type="ARBA" id="ARBA00023273"/>
    </source>
</evidence>
<comment type="caution">
    <text evidence="23">The sequence shown here is derived from an EMBL/GenBank/DDBJ whole genome shotgun (WGS) entry which is preliminary data.</text>
</comment>
<protein>
    <recommendedName>
        <fullName evidence="22">EF-hand domain-containing protein</fullName>
    </recommendedName>
</protein>
<dbReference type="PRINTS" id="PR01433">
    <property type="entry name" value="POLYCYSTIN2"/>
</dbReference>
<dbReference type="CDD" id="cd00051">
    <property type="entry name" value="EFh"/>
    <property type="match status" value="1"/>
</dbReference>
<dbReference type="EMBL" id="CAJOBC010000287">
    <property type="protein sequence ID" value="CAF3566161.1"/>
    <property type="molecule type" value="Genomic_DNA"/>
</dbReference>
<dbReference type="InterPro" id="IPR051223">
    <property type="entry name" value="Polycystin"/>
</dbReference>
<dbReference type="GO" id="GO:0005929">
    <property type="term" value="C:cilium"/>
    <property type="evidence" value="ECO:0007669"/>
    <property type="project" value="UniProtKB-SubCell"/>
</dbReference>
<feature type="transmembrane region" description="Helical" evidence="21">
    <location>
        <begin position="431"/>
        <end position="450"/>
    </location>
</feature>
<keyword evidence="13" id="KW-1015">Disulfide bond</keyword>
<dbReference type="SUPFAM" id="SSF47473">
    <property type="entry name" value="EF-hand"/>
    <property type="match status" value="1"/>
</dbReference>
<feature type="region of interest" description="Disordered" evidence="20">
    <location>
        <begin position="755"/>
        <end position="783"/>
    </location>
</feature>
<feature type="transmembrane region" description="Helical" evidence="21">
    <location>
        <begin position="343"/>
        <end position="361"/>
    </location>
</feature>
<feature type="transmembrane region" description="Helical" evidence="21">
    <location>
        <begin position="501"/>
        <end position="520"/>
    </location>
</feature>
<dbReference type="GO" id="GO:0005886">
    <property type="term" value="C:plasma membrane"/>
    <property type="evidence" value="ECO:0007669"/>
    <property type="project" value="UniProtKB-SubCell"/>
</dbReference>
<keyword evidence="8 21" id="KW-0812">Transmembrane</keyword>
<dbReference type="InterPro" id="IPR011992">
    <property type="entry name" value="EF-hand-dom_pair"/>
</dbReference>
<evidence type="ECO:0000313" key="23">
    <source>
        <dbReference type="EMBL" id="CAF0782686.1"/>
    </source>
</evidence>
<dbReference type="InterPro" id="IPR013122">
    <property type="entry name" value="PKD1_2_channel"/>
</dbReference>
<dbReference type="Pfam" id="PF20519">
    <property type="entry name" value="Polycystin_dom"/>
    <property type="match status" value="1"/>
</dbReference>
<evidence type="ECO:0000256" key="16">
    <source>
        <dbReference type="ARBA" id="ARBA00023303"/>
    </source>
</evidence>
<evidence type="ECO:0000256" key="19">
    <source>
        <dbReference type="PIRSR" id="PIRSR603915-2"/>
    </source>
</evidence>
<evidence type="ECO:0000256" key="17">
    <source>
        <dbReference type="ARBA" id="ARBA00023329"/>
    </source>
</evidence>
<proteinExistence type="inferred from homology"/>
<dbReference type="OrthoDB" id="444119at2759"/>
<evidence type="ECO:0000256" key="2">
    <source>
        <dbReference type="ARBA" id="ARBA00004541"/>
    </source>
</evidence>
<feature type="transmembrane region" description="Helical" evidence="21">
    <location>
        <begin position="532"/>
        <end position="553"/>
    </location>
</feature>
<feature type="binding site" evidence="18">
    <location>
        <position position="651"/>
    </location>
    <ligand>
        <name>Ca(2+)</name>
        <dbReference type="ChEBI" id="CHEBI:29108"/>
        <label>2</label>
    </ligand>
</feature>
<dbReference type="InterPro" id="IPR046791">
    <property type="entry name" value="Polycystin_dom"/>
</dbReference>
<evidence type="ECO:0000256" key="1">
    <source>
        <dbReference type="ARBA" id="ARBA00004138"/>
    </source>
</evidence>
<gene>
    <name evidence="23" type="ORF">GPM918_LOCUS2559</name>
    <name evidence="24" type="ORF">OVA965_LOCUS5662</name>
    <name evidence="25" type="ORF">SRO942_LOCUS2559</name>
    <name evidence="26" type="ORF">TMI583_LOCUS5659</name>
</gene>
<dbReference type="EMBL" id="CAJOBA010001617">
    <property type="protein sequence ID" value="CAF3605608.1"/>
    <property type="molecule type" value="Genomic_DNA"/>
</dbReference>
<evidence type="ECO:0000256" key="18">
    <source>
        <dbReference type="PIRSR" id="PIRSR603915-1"/>
    </source>
</evidence>
<keyword evidence="12 21" id="KW-0472">Membrane</keyword>
<keyword evidence="18" id="KW-0109">Calcium transport</keyword>
<keyword evidence="11 18" id="KW-0406">Ion transport</keyword>
<name>A0A813REL2_9BILA</name>
<dbReference type="InterPro" id="IPR003915">
    <property type="entry name" value="PKD_2"/>
</dbReference>
<evidence type="ECO:0000256" key="11">
    <source>
        <dbReference type="ARBA" id="ARBA00023065"/>
    </source>
</evidence>
<evidence type="ECO:0000256" key="8">
    <source>
        <dbReference type="ARBA" id="ARBA00022692"/>
    </source>
</evidence>
<keyword evidence="18" id="KW-0479">Metal-binding</keyword>
<keyword evidence="18" id="KW-0106">Calcium</keyword>